<dbReference type="EMBL" id="VDEP01000445">
    <property type="protein sequence ID" value="KAA1079002.1"/>
    <property type="molecule type" value="Genomic_DNA"/>
</dbReference>
<accession>A0A5B0MR45</accession>
<organism evidence="2 3">
    <name type="scientific">Puccinia graminis f. sp. tritici</name>
    <dbReference type="NCBI Taxonomy" id="56615"/>
    <lineage>
        <taxon>Eukaryota</taxon>
        <taxon>Fungi</taxon>
        <taxon>Dikarya</taxon>
        <taxon>Basidiomycota</taxon>
        <taxon>Pucciniomycotina</taxon>
        <taxon>Pucciniomycetes</taxon>
        <taxon>Pucciniales</taxon>
        <taxon>Pucciniaceae</taxon>
        <taxon>Puccinia</taxon>
    </lineage>
</organism>
<keyword evidence="1" id="KW-1133">Transmembrane helix</keyword>
<name>A0A5B0MR45_PUCGR</name>
<protein>
    <submittedName>
        <fullName evidence="2">Uncharacterized protein</fullName>
    </submittedName>
</protein>
<gene>
    <name evidence="2" type="ORF">PGTUg99_020071</name>
</gene>
<feature type="transmembrane region" description="Helical" evidence="1">
    <location>
        <begin position="35"/>
        <end position="60"/>
    </location>
</feature>
<proteinExistence type="predicted"/>
<keyword evidence="1" id="KW-0472">Membrane</keyword>
<keyword evidence="1" id="KW-0812">Transmembrane</keyword>
<sequence length="68" mass="6998">MQFAGKGGLDPVDLSPPPGLPPLVSHSPPSLVLSLYFALSPAAFSFILKALSSLILFALAPFNGGPLH</sequence>
<evidence type="ECO:0000313" key="2">
    <source>
        <dbReference type="EMBL" id="KAA1079002.1"/>
    </source>
</evidence>
<reference evidence="2 3" key="1">
    <citation type="submission" date="2019-05" db="EMBL/GenBank/DDBJ databases">
        <title>Emergence of the Ug99 lineage of the wheat stem rust pathogen through somatic hybridization.</title>
        <authorList>
            <person name="Li F."/>
            <person name="Upadhyaya N.M."/>
            <person name="Sperschneider J."/>
            <person name="Matny O."/>
            <person name="Nguyen-Phuc H."/>
            <person name="Mago R."/>
            <person name="Raley C."/>
            <person name="Miller M.E."/>
            <person name="Silverstein K.A.T."/>
            <person name="Henningsen E."/>
            <person name="Hirsch C.D."/>
            <person name="Visser B."/>
            <person name="Pretorius Z.A."/>
            <person name="Steffenson B.J."/>
            <person name="Schwessinger B."/>
            <person name="Dodds P.N."/>
            <person name="Figueroa M."/>
        </authorList>
    </citation>
    <scope>NUCLEOTIDE SEQUENCE [LARGE SCALE GENOMIC DNA]</scope>
    <source>
        <strain evidence="2 3">Ug99</strain>
    </source>
</reference>
<comment type="caution">
    <text evidence="2">The sequence shown here is derived from an EMBL/GenBank/DDBJ whole genome shotgun (WGS) entry which is preliminary data.</text>
</comment>
<dbReference type="AlphaFoldDB" id="A0A5B0MR45"/>
<dbReference type="Proteomes" id="UP000325313">
    <property type="component" value="Unassembled WGS sequence"/>
</dbReference>
<evidence type="ECO:0000313" key="3">
    <source>
        <dbReference type="Proteomes" id="UP000325313"/>
    </source>
</evidence>
<evidence type="ECO:0000256" key="1">
    <source>
        <dbReference type="SAM" id="Phobius"/>
    </source>
</evidence>